<proteinExistence type="predicted"/>
<accession>A0AAV3PL56</accession>
<comment type="caution">
    <text evidence="1">The sequence shown here is derived from an EMBL/GenBank/DDBJ whole genome shotgun (WGS) entry which is preliminary data.</text>
</comment>
<reference evidence="1 2" key="1">
    <citation type="submission" date="2024-01" db="EMBL/GenBank/DDBJ databases">
        <title>The complete chloroplast genome sequence of Lithospermum erythrorhizon: insights into the phylogenetic relationship among Boraginaceae species and the maternal lineages of purple gromwells.</title>
        <authorList>
            <person name="Okada T."/>
            <person name="Watanabe K."/>
        </authorList>
    </citation>
    <scope>NUCLEOTIDE SEQUENCE [LARGE SCALE GENOMIC DNA]</scope>
</reference>
<evidence type="ECO:0000313" key="1">
    <source>
        <dbReference type="EMBL" id="GAA0151828.1"/>
    </source>
</evidence>
<gene>
    <name evidence="1" type="ORF">LIER_10462</name>
</gene>
<dbReference type="EMBL" id="BAABME010001859">
    <property type="protein sequence ID" value="GAA0151828.1"/>
    <property type="molecule type" value="Genomic_DNA"/>
</dbReference>
<protein>
    <submittedName>
        <fullName evidence="1">Uncharacterized protein</fullName>
    </submittedName>
</protein>
<name>A0AAV3PL56_LITER</name>
<sequence>MGHLFPEW</sequence>
<organism evidence="1 2">
    <name type="scientific">Lithospermum erythrorhizon</name>
    <name type="common">Purple gromwell</name>
    <name type="synonym">Lithospermum officinale var. erythrorhizon</name>
    <dbReference type="NCBI Taxonomy" id="34254"/>
    <lineage>
        <taxon>Eukaryota</taxon>
        <taxon>Viridiplantae</taxon>
        <taxon>Streptophyta</taxon>
        <taxon>Embryophyta</taxon>
        <taxon>Tracheophyta</taxon>
        <taxon>Spermatophyta</taxon>
        <taxon>Magnoliopsida</taxon>
        <taxon>eudicotyledons</taxon>
        <taxon>Gunneridae</taxon>
        <taxon>Pentapetalae</taxon>
        <taxon>asterids</taxon>
        <taxon>lamiids</taxon>
        <taxon>Boraginales</taxon>
        <taxon>Boraginaceae</taxon>
        <taxon>Boraginoideae</taxon>
        <taxon>Lithospermeae</taxon>
        <taxon>Lithospermum</taxon>
    </lineage>
</organism>
<keyword evidence="2" id="KW-1185">Reference proteome</keyword>
<dbReference type="Proteomes" id="UP001454036">
    <property type="component" value="Unassembled WGS sequence"/>
</dbReference>
<evidence type="ECO:0000313" key="2">
    <source>
        <dbReference type="Proteomes" id="UP001454036"/>
    </source>
</evidence>